<evidence type="ECO:0000313" key="3">
    <source>
        <dbReference type="Proteomes" id="UP001365128"/>
    </source>
</evidence>
<dbReference type="Proteomes" id="UP001365128">
    <property type="component" value="Unassembled WGS sequence"/>
</dbReference>
<feature type="region of interest" description="Disordered" evidence="1">
    <location>
        <begin position="144"/>
        <end position="182"/>
    </location>
</feature>
<feature type="compositionally biased region" description="Polar residues" evidence="1">
    <location>
        <begin position="93"/>
        <end position="121"/>
    </location>
</feature>
<accession>A0ABR1MHE3</accession>
<keyword evidence="3" id="KW-1185">Reference proteome</keyword>
<dbReference type="EMBL" id="JBBPDW010000011">
    <property type="protein sequence ID" value="KAK7548186.1"/>
    <property type="molecule type" value="Genomic_DNA"/>
</dbReference>
<protein>
    <submittedName>
        <fullName evidence="2">Uncharacterized protein</fullName>
    </submittedName>
</protein>
<evidence type="ECO:0000256" key="1">
    <source>
        <dbReference type="SAM" id="MobiDB-lite"/>
    </source>
</evidence>
<sequence length="250" mass="27146">MDYGSLKPGFQGSRHHFAMKSHKGLRKQLKKPTGSGAASRGEVNTAEHSPSKKSDSTPKNSPALPTEAAGDVSHPSPNRIPLDDNAATLPPQEHTSPPTNSFNSASSGLATYSEENSSASTYMTPRSLNEFLDIQLGKKNVRTFDSTAPGEATPSSTSQRGLHHTMRQSYEPSASSNSPTQDTDVVEHPFKVYYQSSRPAFGGGVIHEWKKWECCHCGSVTHYENHVCSRLACCHKRCEAHCTTLEASNC</sequence>
<organism evidence="2 3">
    <name type="scientific">Phyllosticta citricarpa</name>
    <dbReference type="NCBI Taxonomy" id="55181"/>
    <lineage>
        <taxon>Eukaryota</taxon>
        <taxon>Fungi</taxon>
        <taxon>Dikarya</taxon>
        <taxon>Ascomycota</taxon>
        <taxon>Pezizomycotina</taxon>
        <taxon>Dothideomycetes</taxon>
        <taxon>Dothideomycetes incertae sedis</taxon>
        <taxon>Botryosphaeriales</taxon>
        <taxon>Phyllostictaceae</taxon>
        <taxon>Phyllosticta</taxon>
    </lineage>
</organism>
<name>A0ABR1MHE3_9PEZI</name>
<gene>
    <name evidence="2" type="ORF">IWX46DRAFT_655520</name>
</gene>
<evidence type="ECO:0000313" key="2">
    <source>
        <dbReference type="EMBL" id="KAK7548186.1"/>
    </source>
</evidence>
<reference evidence="2 3" key="1">
    <citation type="submission" date="2024-04" db="EMBL/GenBank/DDBJ databases">
        <title>Phyllosticta paracitricarpa is synonymous to the EU quarantine fungus P. citricarpa based on phylogenomic analyses.</title>
        <authorList>
            <consortium name="Lawrence Berkeley National Laboratory"/>
            <person name="Van Ingen-Buijs V.A."/>
            <person name="Van Westerhoven A.C."/>
            <person name="Haridas S."/>
            <person name="Skiadas P."/>
            <person name="Martin F."/>
            <person name="Groenewald J.Z."/>
            <person name="Crous P.W."/>
            <person name="Seidl M.F."/>
        </authorList>
    </citation>
    <scope>NUCLEOTIDE SEQUENCE [LARGE SCALE GENOMIC DNA]</scope>
    <source>
        <strain evidence="2 3">CBS 122670</strain>
    </source>
</reference>
<comment type="caution">
    <text evidence="2">The sequence shown here is derived from an EMBL/GenBank/DDBJ whole genome shotgun (WGS) entry which is preliminary data.</text>
</comment>
<feature type="region of interest" description="Disordered" evidence="1">
    <location>
        <begin position="1"/>
        <end position="121"/>
    </location>
</feature>
<proteinExistence type="predicted"/>
<feature type="compositionally biased region" description="Basic residues" evidence="1">
    <location>
        <begin position="13"/>
        <end position="30"/>
    </location>
</feature>
<feature type="compositionally biased region" description="Polar residues" evidence="1">
    <location>
        <begin position="167"/>
        <end position="182"/>
    </location>
</feature>